<dbReference type="PANTHER" id="PTHR48007">
    <property type="entry name" value="LEUCINE-RICH REPEAT RECEPTOR-LIKE PROTEIN KINASE PXC1"/>
    <property type="match status" value="1"/>
</dbReference>
<dbReference type="EMBL" id="JRKL02001653">
    <property type="protein sequence ID" value="KAF3962794.1"/>
    <property type="molecule type" value="Genomic_DNA"/>
</dbReference>
<evidence type="ECO:0000313" key="10">
    <source>
        <dbReference type="EMBL" id="KAF3962794.1"/>
    </source>
</evidence>
<dbReference type="Pfam" id="PF08263">
    <property type="entry name" value="LRRNT_2"/>
    <property type="match status" value="1"/>
</dbReference>
<keyword evidence="5" id="KW-0732">Signal</keyword>
<comment type="caution">
    <text evidence="10">The sequence shown here is derived from an EMBL/GenBank/DDBJ whole genome shotgun (WGS) entry which is preliminary data.</text>
</comment>
<feature type="domain" description="Leucine-rich repeat-containing N-terminal plant-type" evidence="9">
    <location>
        <begin position="44"/>
        <end position="84"/>
    </location>
</feature>
<keyword evidence="3" id="KW-0964">Secreted</keyword>
<dbReference type="InterPro" id="IPR001611">
    <property type="entry name" value="Leu-rich_rpt"/>
</dbReference>
<evidence type="ECO:0000256" key="8">
    <source>
        <dbReference type="ARBA" id="ARBA00038043"/>
    </source>
</evidence>
<dbReference type="Pfam" id="PF13855">
    <property type="entry name" value="LRR_8"/>
    <property type="match status" value="1"/>
</dbReference>
<dbReference type="GO" id="GO:0016020">
    <property type="term" value="C:membrane"/>
    <property type="evidence" value="ECO:0007669"/>
    <property type="project" value="UniProtKB-SubCell"/>
</dbReference>
<dbReference type="InterPro" id="IPR032675">
    <property type="entry name" value="LRR_dom_sf"/>
</dbReference>
<dbReference type="FunFam" id="3.80.10.10:FF:000400">
    <property type="entry name" value="Nuclear pore complex protein NUP107"/>
    <property type="match status" value="1"/>
</dbReference>
<dbReference type="AlphaFoldDB" id="A0A8J4RE95"/>
<keyword evidence="11" id="KW-1185">Reference proteome</keyword>
<name>A0A8J4RE95_9ROSI</name>
<comment type="similarity">
    <text evidence="8">Belongs to the polygalacturonase-inhibiting protein family.</text>
</comment>
<dbReference type="Proteomes" id="UP000737018">
    <property type="component" value="Unassembled WGS sequence"/>
</dbReference>
<dbReference type="OrthoDB" id="418615at2759"/>
<evidence type="ECO:0000256" key="4">
    <source>
        <dbReference type="ARBA" id="ARBA00022614"/>
    </source>
</evidence>
<reference evidence="10" key="1">
    <citation type="submission" date="2020-03" db="EMBL/GenBank/DDBJ databases">
        <title>Castanea mollissima Vanexum genome sequencing.</title>
        <authorList>
            <person name="Staton M."/>
        </authorList>
    </citation>
    <scope>NUCLEOTIDE SEQUENCE</scope>
    <source>
        <tissue evidence="10">Leaf</tissue>
    </source>
</reference>
<evidence type="ECO:0000256" key="5">
    <source>
        <dbReference type="ARBA" id="ARBA00022729"/>
    </source>
</evidence>
<keyword evidence="6" id="KW-0677">Repeat</keyword>
<accession>A0A8J4RE95</accession>
<evidence type="ECO:0000313" key="11">
    <source>
        <dbReference type="Proteomes" id="UP000737018"/>
    </source>
</evidence>
<dbReference type="Gene3D" id="3.80.10.10">
    <property type="entry name" value="Ribonuclease Inhibitor"/>
    <property type="match status" value="1"/>
</dbReference>
<comment type="subcellular location">
    <subcellularLocation>
        <location evidence="2">Membrane</location>
    </subcellularLocation>
    <subcellularLocation>
        <location evidence="1">Secreted</location>
        <location evidence="1">Cell wall</location>
    </subcellularLocation>
</comment>
<sequence length="241" mass="26752">MGVHAAPIMRACPYYTKARNNLRSLLVTIFMFLHVVIHVVSGASESETLIKFKGFLENNKALTSWRSGTTPCSGNVQNWVGVHCLQGKVWGLKLENMGLKGVINVESLMSLPHLRTLSFMNNHFDGPLPDLKKLPALKSVYLSHNNFSGPIPSDAFFNMLWLKKLHLAHNKFTGAIPISLSPLPKLLELRLENNQFEGKIPDLRYGQSLQSFNVSYNNLDGLIPGSLAMLDSSCFLGESIS</sequence>
<keyword evidence="7" id="KW-0472">Membrane</keyword>
<gene>
    <name evidence="10" type="ORF">CMV_012741</name>
</gene>
<dbReference type="SUPFAM" id="SSF52058">
    <property type="entry name" value="L domain-like"/>
    <property type="match status" value="1"/>
</dbReference>
<keyword evidence="3" id="KW-0134">Cell wall</keyword>
<proteinExistence type="inferred from homology"/>
<evidence type="ECO:0000256" key="3">
    <source>
        <dbReference type="ARBA" id="ARBA00022512"/>
    </source>
</evidence>
<evidence type="ECO:0000256" key="7">
    <source>
        <dbReference type="ARBA" id="ARBA00023136"/>
    </source>
</evidence>
<dbReference type="Pfam" id="PF00560">
    <property type="entry name" value="LRR_1"/>
    <property type="match status" value="1"/>
</dbReference>
<evidence type="ECO:0000259" key="9">
    <source>
        <dbReference type="Pfam" id="PF08263"/>
    </source>
</evidence>
<dbReference type="PANTHER" id="PTHR48007:SF64">
    <property type="entry name" value="POLLEN RECEPTOR-LIKE KINASE 1"/>
    <property type="match status" value="1"/>
</dbReference>
<evidence type="ECO:0000256" key="1">
    <source>
        <dbReference type="ARBA" id="ARBA00004191"/>
    </source>
</evidence>
<evidence type="ECO:0000256" key="6">
    <source>
        <dbReference type="ARBA" id="ARBA00022737"/>
    </source>
</evidence>
<dbReference type="InterPro" id="IPR046959">
    <property type="entry name" value="PRK1-6/SRF4-like"/>
</dbReference>
<protein>
    <recommendedName>
        <fullName evidence="9">Leucine-rich repeat-containing N-terminal plant-type domain-containing protein</fullName>
    </recommendedName>
</protein>
<evidence type="ECO:0000256" key="2">
    <source>
        <dbReference type="ARBA" id="ARBA00004370"/>
    </source>
</evidence>
<keyword evidence="4" id="KW-0433">Leucine-rich repeat</keyword>
<dbReference type="InterPro" id="IPR013210">
    <property type="entry name" value="LRR_N_plant-typ"/>
</dbReference>
<organism evidence="10 11">
    <name type="scientific">Castanea mollissima</name>
    <name type="common">Chinese chestnut</name>
    <dbReference type="NCBI Taxonomy" id="60419"/>
    <lineage>
        <taxon>Eukaryota</taxon>
        <taxon>Viridiplantae</taxon>
        <taxon>Streptophyta</taxon>
        <taxon>Embryophyta</taxon>
        <taxon>Tracheophyta</taxon>
        <taxon>Spermatophyta</taxon>
        <taxon>Magnoliopsida</taxon>
        <taxon>eudicotyledons</taxon>
        <taxon>Gunneridae</taxon>
        <taxon>Pentapetalae</taxon>
        <taxon>rosids</taxon>
        <taxon>fabids</taxon>
        <taxon>Fagales</taxon>
        <taxon>Fagaceae</taxon>
        <taxon>Castanea</taxon>
    </lineage>
</organism>